<dbReference type="Proteomes" id="UP000001708">
    <property type="component" value="Segment"/>
</dbReference>
<evidence type="ECO:0000313" key="2">
    <source>
        <dbReference type="Proteomes" id="UP000001708"/>
    </source>
</evidence>
<keyword evidence="2" id="KW-1185">Reference proteome</keyword>
<reference evidence="1 2" key="4">
    <citation type="journal article" date="2005" name="Virology">
        <title>Complete genomic nucleotide sequence and analysis of the temperate bacteriophage VWB.</title>
        <authorList>
            <person name="Van Dessel W."/>
            <person name="Van Mellaert L."/>
            <person name="Liesegang H."/>
            <person name="Raasch C."/>
            <person name="De Keersmaeker S."/>
            <person name="Geukens N."/>
            <person name="Lammertyn E."/>
            <person name="Streit W."/>
            <person name="Anne J."/>
        </authorList>
    </citation>
    <scope>NUCLEOTIDE SEQUENCE [LARGE SCALE GENOMIC DNA]</scope>
</reference>
<evidence type="ECO:0000313" key="1">
    <source>
        <dbReference type="EMBL" id="AAR29734.1"/>
    </source>
</evidence>
<accession>Q6VY45</accession>
<reference evidence="1 2" key="3">
    <citation type="journal article" date="1998" name="Microbiology">
        <title>Site-specific integration of bacteriophage VWB genome into Streptomyces venezuelae and construction of a VWB-based integrative vector.</title>
        <authorList>
            <person name="Van Mellaert L."/>
            <person name="Mei L."/>
            <person name="Lammertyn E."/>
            <person name="Schacht S."/>
            <person name="Anne J."/>
        </authorList>
    </citation>
    <scope>NUCLEOTIDE SEQUENCE [LARGE SCALE GENOMIC DNA]</scope>
</reference>
<organism evidence="1 2">
    <name type="scientific">Streptomyces phage VWB</name>
    <dbReference type="NCBI Taxonomy" id="10702"/>
    <lineage>
        <taxon>Viruses</taxon>
        <taxon>Duplodnaviria</taxon>
        <taxon>Heunggongvirae</taxon>
        <taxon>Uroviricota</taxon>
        <taxon>Caudoviricetes</taxon>
        <taxon>Veewebvirus</taxon>
        <taxon>Veewebvirus vwb</taxon>
    </lineage>
</organism>
<dbReference type="InterPro" id="IPR058154">
    <property type="entry name" value="Bxb1_TTP-like"/>
</dbReference>
<proteinExistence type="predicted"/>
<reference evidence="1 2" key="1">
    <citation type="journal article" date="1990" name="J. Gen. Microbiol.">
        <title>Further biological and molecular characterization of actinophage VWB.</title>
        <authorList>
            <person name="Anne J."/>
            <person name="Van Mellaert L."/>
            <person name="Decock B."/>
            <person name="Van Damme J."/>
            <person name="Van Aerschot A."/>
            <person name="Herdewijn P."/>
            <person name="Eyssen H."/>
        </authorList>
    </citation>
    <scope>NUCLEOTIDE SEQUENCE [LARGE SCALE GENOMIC DNA]</scope>
</reference>
<dbReference type="OrthoDB" id="21406at10239"/>
<sequence length="184" mass="19549">MAGDTDNPRLWEGADFYAAPVGTTAPTNVATALDPAWLPVGLLSEDGASESRDQDSTDFYAWGGVLVRTAKSKHKRQIVVTCLEENLVVFGLVNPGSSAVTATGVTTRTVKVPKADPRAFVLELRDGAVKKRRVIPKGEVESVGEVTLSDSALTAYELTITIYPAADGTLYLDITDDPQAVVTP</sequence>
<dbReference type="KEGG" id="vg:2732821"/>
<dbReference type="GeneID" id="2732821"/>
<protein>
    <submittedName>
        <fullName evidence="1">Structural protein</fullName>
    </submittedName>
</protein>
<reference evidence="1 2" key="2">
    <citation type="journal article" date="1995" name="Arch. Virol.">
        <title>Analysis of the open reading frames of the main capsid proteins of actinophage VWB.</title>
        <authorList>
            <person name="Anne J."/>
            <person name="Fiten P."/>
            <person name="Van Mellaert L."/>
            <person name="Joris B."/>
            <person name="Opdenakker G."/>
            <person name="Eyssen H."/>
        </authorList>
    </citation>
    <scope>NUCLEOTIDE SEQUENCE [LARGE SCALE GENOMIC DNA]</scope>
</reference>
<dbReference type="Pfam" id="PF25681">
    <property type="entry name" value="Phage_TTP_17"/>
    <property type="match status" value="1"/>
</dbReference>
<dbReference type="EMBL" id="AY320035">
    <property type="protein sequence ID" value="AAR29734.1"/>
    <property type="molecule type" value="Genomic_DNA"/>
</dbReference>
<dbReference type="RefSeq" id="NP_958286.1">
    <property type="nucleotide sequence ID" value="NC_005345.2"/>
</dbReference>
<name>Q6VY45_9CAUD</name>